<name>A0A5M3T2K9_LIMPL</name>
<organism evidence="3 4">
    <name type="scientific">Limnospira platensis NIES-46</name>
    <dbReference type="NCBI Taxonomy" id="1236695"/>
    <lineage>
        <taxon>Bacteria</taxon>
        <taxon>Bacillati</taxon>
        <taxon>Cyanobacteriota</taxon>
        <taxon>Cyanophyceae</taxon>
        <taxon>Oscillatoriophycideae</taxon>
        <taxon>Oscillatoriales</taxon>
        <taxon>Sirenicapillariaceae</taxon>
        <taxon>Limnospira</taxon>
    </lineage>
</organism>
<comment type="function">
    <text evidence="2">Functions as a ribosomal silencing factor. Interacts with ribosomal protein uL14 (rplN), blocking formation of intersubunit bridge B8. Prevents association of the 30S and 50S ribosomal subunits and the formation of functional ribosomes, thus repressing translation.</text>
</comment>
<dbReference type="SUPFAM" id="SSF81301">
    <property type="entry name" value="Nucleotidyltransferase"/>
    <property type="match status" value="1"/>
</dbReference>
<dbReference type="NCBIfam" id="TIGR00090">
    <property type="entry name" value="rsfS_iojap_ybeB"/>
    <property type="match status" value="1"/>
</dbReference>
<keyword evidence="2" id="KW-0963">Cytoplasm</keyword>
<proteinExistence type="inferred from homology"/>
<comment type="caution">
    <text evidence="3">The sequence shown here is derived from an EMBL/GenBank/DDBJ whole genome shotgun (WGS) entry which is preliminary data.</text>
</comment>
<comment type="subcellular location">
    <subcellularLocation>
        <location evidence="2">Cytoplasm</location>
    </subcellularLocation>
</comment>
<dbReference type="InterPro" id="IPR043519">
    <property type="entry name" value="NT_sf"/>
</dbReference>
<protein>
    <recommendedName>
        <fullName evidence="2">Ribosomal silencing factor RsfS</fullName>
    </recommendedName>
</protein>
<comment type="subunit">
    <text evidence="2">Interacts with ribosomal protein uL14 (rplN).</text>
</comment>
<evidence type="ECO:0000313" key="4">
    <source>
        <dbReference type="Proteomes" id="UP000326169"/>
    </source>
</evidence>
<dbReference type="HAMAP" id="MF_01477">
    <property type="entry name" value="Iojap_RsfS"/>
    <property type="match status" value="1"/>
</dbReference>
<sequence length="146" mass="16522">MGEFYRLMFNNSHSQYAPDGSTTLKGRVEDPTLATAIAAAIAADDRKADNIKLLKVTEVSYLADYFLIVTGFSNTQVRAIHQAIIQKVEEENQRQPLRIDGQSEGSWIVVDYGDVMIHILLPEEREFYNLEAFWGHAEKISWSALT</sequence>
<keyword evidence="2" id="KW-0810">Translation regulation</keyword>
<comment type="similarity">
    <text evidence="1 2">Belongs to the Iojap/RsfS family.</text>
</comment>
<reference evidence="3 4" key="1">
    <citation type="journal article" date="2019" name="J Genomics">
        <title>The Draft Genome of a Hydrogen-producing Cyanobacterium, Arthrospira platensis NIES-46.</title>
        <authorList>
            <person name="Suzuki S."/>
            <person name="Yamaguchi H."/>
            <person name="Kawachi M."/>
        </authorList>
    </citation>
    <scope>NUCLEOTIDE SEQUENCE [LARGE SCALE GENOMIC DNA]</scope>
    <source>
        <strain evidence="3 4">NIES-46</strain>
    </source>
</reference>
<keyword evidence="4" id="KW-1185">Reference proteome</keyword>
<evidence type="ECO:0000256" key="1">
    <source>
        <dbReference type="ARBA" id="ARBA00010574"/>
    </source>
</evidence>
<dbReference type="Proteomes" id="UP000326169">
    <property type="component" value="Unassembled WGS sequence"/>
</dbReference>
<accession>A0A5M3T2K9</accession>
<dbReference type="GeneID" id="301681774"/>
<dbReference type="Gene3D" id="3.30.460.10">
    <property type="entry name" value="Beta Polymerase, domain 2"/>
    <property type="match status" value="1"/>
</dbReference>
<keyword evidence="2" id="KW-0678">Repressor</keyword>
<dbReference type="Pfam" id="PF02410">
    <property type="entry name" value="RsfS"/>
    <property type="match status" value="1"/>
</dbReference>
<evidence type="ECO:0000313" key="3">
    <source>
        <dbReference type="EMBL" id="GCE92812.1"/>
    </source>
</evidence>
<gene>
    <name evidence="2" type="primary">rsfS</name>
    <name evidence="3" type="ORF">NIES46_08540</name>
</gene>
<evidence type="ECO:0000256" key="2">
    <source>
        <dbReference type="HAMAP-Rule" id="MF_01477"/>
    </source>
</evidence>
<dbReference type="PANTHER" id="PTHR21043:SF0">
    <property type="entry name" value="MITOCHONDRIAL ASSEMBLY OF RIBOSOMAL LARGE SUBUNIT PROTEIN 1"/>
    <property type="match status" value="1"/>
</dbReference>
<dbReference type="InterPro" id="IPR004394">
    <property type="entry name" value="Iojap/RsfS/C7orf30"/>
</dbReference>
<dbReference type="EMBL" id="BIMW01000039">
    <property type="protein sequence ID" value="GCE92812.1"/>
    <property type="molecule type" value="Genomic_DNA"/>
</dbReference>
<dbReference type="PANTHER" id="PTHR21043">
    <property type="entry name" value="IOJAP SUPERFAMILY ORTHOLOG"/>
    <property type="match status" value="1"/>
</dbReference>
<dbReference type="RefSeq" id="WP_006617699.1">
    <property type="nucleotide sequence ID" value="NZ_BIMW01000039.1"/>
</dbReference>